<feature type="region of interest" description="Disordered" evidence="1">
    <location>
        <begin position="25"/>
        <end position="70"/>
    </location>
</feature>
<gene>
    <name evidence="3" type="ORF">OsI_21339</name>
</gene>
<evidence type="ECO:0000313" key="4">
    <source>
        <dbReference type="Proteomes" id="UP000007015"/>
    </source>
</evidence>
<reference evidence="3 4" key="1">
    <citation type="journal article" date="2005" name="PLoS Biol.">
        <title>The genomes of Oryza sativa: a history of duplications.</title>
        <authorList>
            <person name="Yu J."/>
            <person name="Wang J."/>
            <person name="Lin W."/>
            <person name="Li S."/>
            <person name="Li H."/>
            <person name="Zhou J."/>
            <person name="Ni P."/>
            <person name="Dong W."/>
            <person name="Hu S."/>
            <person name="Zeng C."/>
            <person name="Zhang J."/>
            <person name="Zhang Y."/>
            <person name="Li R."/>
            <person name="Xu Z."/>
            <person name="Li S."/>
            <person name="Li X."/>
            <person name="Zheng H."/>
            <person name="Cong L."/>
            <person name="Lin L."/>
            <person name="Yin J."/>
            <person name="Geng J."/>
            <person name="Li G."/>
            <person name="Shi J."/>
            <person name="Liu J."/>
            <person name="Lv H."/>
            <person name="Li J."/>
            <person name="Wang J."/>
            <person name="Deng Y."/>
            <person name="Ran L."/>
            <person name="Shi X."/>
            <person name="Wang X."/>
            <person name="Wu Q."/>
            <person name="Li C."/>
            <person name="Ren X."/>
            <person name="Wang J."/>
            <person name="Wang X."/>
            <person name="Li D."/>
            <person name="Liu D."/>
            <person name="Zhang X."/>
            <person name="Ji Z."/>
            <person name="Zhao W."/>
            <person name="Sun Y."/>
            <person name="Zhang Z."/>
            <person name="Bao J."/>
            <person name="Han Y."/>
            <person name="Dong L."/>
            <person name="Ji J."/>
            <person name="Chen P."/>
            <person name="Wu S."/>
            <person name="Liu J."/>
            <person name="Xiao Y."/>
            <person name="Bu D."/>
            <person name="Tan J."/>
            <person name="Yang L."/>
            <person name="Ye C."/>
            <person name="Zhang J."/>
            <person name="Xu J."/>
            <person name="Zhou Y."/>
            <person name="Yu Y."/>
            <person name="Zhang B."/>
            <person name="Zhuang S."/>
            <person name="Wei H."/>
            <person name="Liu B."/>
            <person name="Lei M."/>
            <person name="Yu H."/>
            <person name="Li Y."/>
            <person name="Xu H."/>
            <person name="Wei S."/>
            <person name="He X."/>
            <person name="Fang L."/>
            <person name="Zhang Z."/>
            <person name="Zhang Y."/>
            <person name="Huang X."/>
            <person name="Su Z."/>
            <person name="Tong W."/>
            <person name="Li J."/>
            <person name="Tong Z."/>
            <person name="Li S."/>
            <person name="Ye J."/>
            <person name="Wang L."/>
            <person name="Fang L."/>
            <person name="Lei T."/>
            <person name="Chen C."/>
            <person name="Chen H."/>
            <person name="Xu Z."/>
            <person name="Li H."/>
            <person name="Huang H."/>
            <person name="Zhang F."/>
            <person name="Xu H."/>
            <person name="Li N."/>
            <person name="Zhao C."/>
            <person name="Li S."/>
            <person name="Dong L."/>
            <person name="Huang Y."/>
            <person name="Li L."/>
            <person name="Xi Y."/>
            <person name="Qi Q."/>
            <person name="Li W."/>
            <person name="Zhang B."/>
            <person name="Hu W."/>
            <person name="Zhang Y."/>
            <person name="Tian X."/>
            <person name="Jiao Y."/>
            <person name="Liang X."/>
            <person name="Jin J."/>
            <person name="Gao L."/>
            <person name="Zheng W."/>
            <person name="Hao B."/>
            <person name="Liu S."/>
            <person name="Wang W."/>
            <person name="Yuan L."/>
            <person name="Cao M."/>
            <person name="McDermott J."/>
            <person name="Samudrala R."/>
            <person name="Wang J."/>
            <person name="Wong G.K."/>
            <person name="Yang H."/>
        </authorList>
    </citation>
    <scope>NUCLEOTIDE SEQUENCE [LARGE SCALE GENOMIC DNA]</scope>
    <source>
        <strain evidence="4">cv. 93-11</strain>
    </source>
</reference>
<evidence type="ECO:0000313" key="3">
    <source>
        <dbReference type="EMBL" id="EAY99369.1"/>
    </source>
</evidence>
<protein>
    <recommendedName>
        <fullName evidence="5">Secreted protein</fullName>
    </recommendedName>
</protein>
<keyword evidence="2" id="KW-0732">Signal</keyword>
<organism evidence="3 4">
    <name type="scientific">Oryza sativa subsp. indica</name>
    <name type="common">Rice</name>
    <dbReference type="NCBI Taxonomy" id="39946"/>
    <lineage>
        <taxon>Eukaryota</taxon>
        <taxon>Viridiplantae</taxon>
        <taxon>Streptophyta</taxon>
        <taxon>Embryophyta</taxon>
        <taxon>Tracheophyta</taxon>
        <taxon>Spermatophyta</taxon>
        <taxon>Magnoliopsida</taxon>
        <taxon>Liliopsida</taxon>
        <taxon>Poales</taxon>
        <taxon>Poaceae</taxon>
        <taxon>BOP clade</taxon>
        <taxon>Oryzoideae</taxon>
        <taxon>Oryzeae</taxon>
        <taxon>Oryzinae</taxon>
        <taxon>Oryza</taxon>
        <taxon>Oryza sativa</taxon>
    </lineage>
</organism>
<name>A2Y8F9_ORYSI</name>
<dbReference type="HOGENOM" id="CLU_2762305_0_0_1"/>
<dbReference type="Proteomes" id="UP000007015">
    <property type="component" value="Chromosome 6"/>
</dbReference>
<proteinExistence type="predicted"/>
<accession>A2Y8F9</accession>
<keyword evidence="4" id="KW-1185">Reference proteome</keyword>
<feature type="chain" id="PRO_5002650597" description="Secreted protein" evidence="2">
    <location>
        <begin position="22"/>
        <end position="70"/>
    </location>
</feature>
<dbReference type="Gramene" id="BGIOSGA022082-TA">
    <property type="protein sequence ID" value="BGIOSGA022082-PA"/>
    <property type="gene ID" value="BGIOSGA022082"/>
</dbReference>
<evidence type="ECO:0008006" key="5">
    <source>
        <dbReference type="Google" id="ProtNLM"/>
    </source>
</evidence>
<dbReference type="EMBL" id="CM000131">
    <property type="protein sequence ID" value="EAY99369.1"/>
    <property type="molecule type" value="Genomic_DNA"/>
</dbReference>
<dbReference type="AlphaFoldDB" id="A2Y8F9"/>
<sequence>MEWRWPPAGLGGCRLGAVALAVGSVGRRDSGGDGSGTSGRRVGAAAPRRRREQDCGLLADSKSRSNVAVN</sequence>
<feature type="signal peptide" evidence="2">
    <location>
        <begin position="1"/>
        <end position="21"/>
    </location>
</feature>
<evidence type="ECO:0000256" key="2">
    <source>
        <dbReference type="SAM" id="SignalP"/>
    </source>
</evidence>
<evidence type="ECO:0000256" key="1">
    <source>
        <dbReference type="SAM" id="MobiDB-lite"/>
    </source>
</evidence>